<dbReference type="EMBL" id="MFPS01000007">
    <property type="protein sequence ID" value="OGH59519.1"/>
    <property type="molecule type" value="Genomic_DNA"/>
</dbReference>
<protein>
    <submittedName>
        <fullName evidence="1">Uncharacterized protein</fullName>
    </submittedName>
</protein>
<gene>
    <name evidence="1" type="ORF">A2725_01715</name>
</gene>
<reference evidence="1 2" key="1">
    <citation type="journal article" date="2016" name="Nat. Commun.">
        <title>Thousands of microbial genomes shed light on interconnected biogeochemical processes in an aquifer system.</title>
        <authorList>
            <person name="Anantharaman K."/>
            <person name="Brown C.T."/>
            <person name="Hug L.A."/>
            <person name="Sharon I."/>
            <person name="Castelle C.J."/>
            <person name="Probst A.J."/>
            <person name="Thomas B.C."/>
            <person name="Singh A."/>
            <person name="Wilkins M.J."/>
            <person name="Karaoz U."/>
            <person name="Brodie E.L."/>
            <person name="Williams K.H."/>
            <person name="Hubbard S.S."/>
            <person name="Banfield J.F."/>
        </authorList>
    </citation>
    <scope>NUCLEOTIDE SEQUENCE [LARGE SCALE GENOMIC DNA]</scope>
</reference>
<dbReference type="AlphaFoldDB" id="A0A1F6LJK7"/>
<comment type="caution">
    <text evidence="1">The sequence shown here is derived from an EMBL/GenBank/DDBJ whole genome shotgun (WGS) entry which is preliminary data.</text>
</comment>
<proteinExistence type="predicted"/>
<accession>A0A1F6LJK7</accession>
<name>A0A1F6LJK7_9BACT</name>
<dbReference type="Proteomes" id="UP000177067">
    <property type="component" value="Unassembled WGS sequence"/>
</dbReference>
<evidence type="ECO:0000313" key="2">
    <source>
        <dbReference type="Proteomes" id="UP000177067"/>
    </source>
</evidence>
<sequence>MDEKNHEEIKANVLSFVKKLFEEMEEEMIMSHQEKYTLLEDAFENAGDAGELKIAFEQWYANHADDVDFEHDIDELWDLAVSQSEE</sequence>
<evidence type="ECO:0000313" key="1">
    <source>
        <dbReference type="EMBL" id="OGH59519.1"/>
    </source>
</evidence>
<organism evidence="1 2">
    <name type="scientific">Candidatus Magasanikbacteria bacterium RIFCSPHIGHO2_01_FULL_33_34</name>
    <dbReference type="NCBI Taxonomy" id="1798671"/>
    <lineage>
        <taxon>Bacteria</taxon>
        <taxon>Candidatus Magasanikiibacteriota</taxon>
    </lineage>
</organism>